<protein>
    <submittedName>
        <fullName evidence="3">Kinase-like domain-containing protein</fullName>
    </submittedName>
</protein>
<dbReference type="InterPro" id="IPR000719">
    <property type="entry name" value="Prot_kinase_dom"/>
</dbReference>
<dbReference type="PROSITE" id="PS50011">
    <property type="entry name" value="PROTEIN_KINASE_DOM"/>
    <property type="match status" value="1"/>
</dbReference>
<evidence type="ECO:0000259" key="2">
    <source>
        <dbReference type="PROSITE" id="PS50011"/>
    </source>
</evidence>
<feature type="domain" description="Protein kinase" evidence="2">
    <location>
        <begin position="95"/>
        <end position="409"/>
    </location>
</feature>
<dbReference type="SUPFAM" id="SSF56112">
    <property type="entry name" value="Protein kinase-like (PK-like)"/>
    <property type="match status" value="1"/>
</dbReference>
<feature type="region of interest" description="Disordered" evidence="1">
    <location>
        <begin position="1"/>
        <end position="51"/>
    </location>
</feature>
<name>A0A443I560_BYSSP</name>
<dbReference type="STRING" id="264951.A0A443I560"/>
<dbReference type="PANTHER" id="PTHR44167:SF30">
    <property type="entry name" value="PHOSPHORYLASE KINASE"/>
    <property type="match status" value="1"/>
</dbReference>
<evidence type="ECO:0000313" key="3">
    <source>
        <dbReference type="EMBL" id="RWQ99192.1"/>
    </source>
</evidence>
<reference evidence="3 4" key="1">
    <citation type="journal article" date="2018" name="Front. Microbiol.">
        <title>Genomic and genetic insights into a cosmopolitan fungus, Paecilomyces variotii (Eurotiales).</title>
        <authorList>
            <person name="Urquhart A.S."/>
            <person name="Mondo S.J."/>
            <person name="Makela M.R."/>
            <person name="Hane J.K."/>
            <person name="Wiebenga A."/>
            <person name="He G."/>
            <person name="Mihaltcheva S."/>
            <person name="Pangilinan J."/>
            <person name="Lipzen A."/>
            <person name="Barry K."/>
            <person name="de Vries R.P."/>
            <person name="Grigoriev I.V."/>
            <person name="Idnurm A."/>
        </authorList>
    </citation>
    <scope>NUCLEOTIDE SEQUENCE [LARGE SCALE GENOMIC DNA]</scope>
    <source>
        <strain evidence="3 4">CBS 101075</strain>
    </source>
</reference>
<dbReference type="InterPro" id="IPR008271">
    <property type="entry name" value="Ser/Thr_kinase_AS"/>
</dbReference>
<dbReference type="PROSITE" id="PS00108">
    <property type="entry name" value="PROTEIN_KINASE_ST"/>
    <property type="match status" value="1"/>
</dbReference>
<dbReference type="Proteomes" id="UP000283841">
    <property type="component" value="Unassembled WGS sequence"/>
</dbReference>
<comment type="caution">
    <text evidence="3">The sequence shown here is derived from an EMBL/GenBank/DDBJ whole genome shotgun (WGS) entry which is preliminary data.</text>
</comment>
<dbReference type="GO" id="GO:0005524">
    <property type="term" value="F:ATP binding"/>
    <property type="evidence" value="ECO:0007669"/>
    <property type="project" value="InterPro"/>
</dbReference>
<gene>
    <name evidence="3" type="ORF">C8Q69DRAFT_13825</name>
</gene>
<dbReference type="EMBL" id="RCNU01000001">
    <property type="protein sequence ID" value="RWQ99192.1"/>
    <property type="molecule type" value="Genomic_DNA"/>
</dbReference>
<evidence type="ECO:0000256" key="1">
    <source>
        <dbReference type="SAM" id="MobiDB-lite"/>
    </source>
</evidence>
<dbReference type="GeneID" id="39594674"/>
<evidence type="ECO:0000313" key="4">
    <source>
        <dbReference type="Proteomes" id="UP000283841"/>
    </source>
</evidence>
<keyword evidence="3" id="KW-0418">Kinase</keyword>
<dbReference type="Pfam" id="PF00069">
    <property type="entry name" value="Pkinase"/>
    <property type="match status" value="1"/>
</dbReference>
<dbReference type="PANTHER" id="PTHR44167">
    <property type="entry name" value="OVARIAN-SPECIFIC SERINE/THREONINE-PROTEIN KINASE LOK-RELATED"/>
    <property type="match status" value="1"/>
</dbReference>
<keyword evidence="4" id="KW-1185">Reference proteome</keyword>
<dbReference type="InterPro" id="IPR011009">
    <property type="entry name" value="Kinase-like_dom_sf"/>
</dbReference>
<dbReference type="GO" id="GO:0005634">
    <property type="term" value="C:nucleus"/>
    <property type="evidence" value="ECO:0007669"/>
    <property type="project" value="TreeGrafter"/>
</dbReference>
<sequence>MAAKHPPVQLALQTSPDGKLQLPQHAPLSHLTPPGTPTNEGVKGSPRLVDGCTRPYESPPPLDNCLEAGKIERSSKRLPVPLEFLQDLELRRDASGRLMEYGRGAWSVVYMALSRSSSQTSGSTPPASPATANRVLAVKTPIRRDAHSILQAEALTLTHLNRTPGHERHIIQFHGYISSSHSIVMSAVPLALSTYIEYRASTARQNFSTRTMFDPVLGISQWRDLSKKLIESLDWMHNHAHVVHGDIKPHNILLRPRQNEEDDNDDCFPYDPIFVDFSSSHVFSPDAMFKSPSTAMSALTPPFTAPELLSVSSLKSPGVISTTASDVFSLAVTLLAVATGDLLLYPGLNSMQRLAMSRDGHRVLDYVRSGPNGSRVPRNGLVEKTLKPAVSKDPNDRINAQDWLSLVDS</sequence>
<dbReference type="Gene3D" id="1.10.510.10">
    <property type="entry name" value="Transferase(Phosphotransferase) domain 1"/>
    <property type="match status" value="1"/>
</dbReference>
<dbReference type="AlphaFoldDB" id="A0A443I560"/>
<dbReference type="VEuPathDB" id="FungiDB:C8Q69DRAFT_13825"/>
<dbReference type="SMART" id="SM00220">
    <property type="entry name" value="S_TKc"/>
    <property type="match status" value="1"/>
</dbReference>
<dbReference type="GO" id="GO:0044773">
    <property type="term" value="P:mitotic DNA damage checkpoint signaling"/>
    <property type="evidence" value="ECO:0007669"/>
    <property type="project" value="TreeGrafter"/>
</dbReference>
<accession>A0A443I560</accession>
<keyword evidence="3" id="KW-0808">Transferase</keyword>
<proteinExistence type="predicted"/>
<organism evidence="3 4">
    <name type="scientific">Byssochlamys spectabilis</name>
    <name type="common">Paecilomyces variotii</name>
    <dbReference type="NCBI Taxonomy" id="264951"/>
    <lineage>
        <taxon>Eukaryota</taxon>
        <taxon>Fungi</taxon>
        <taxon>Dikarya</taxon>
        <taxon>Ascomycota</taxon>
        <taxon>Pezizomycotina</taxon>
        <taxon>Eurotiomycetes</taxon>
        <taxon>Eurotiomycetidae</taxon>
        <taxon>Eurotiales</taxon>
        <taxon>Thermoascaceae</taxon>
        <taxon>Paecilomyces</taxon>
    </lineage>
</organism>
<dbReference type="RefSeq" id="XP_028488837.1">
    <property type="nucleotide sequence ID" value="XM_028625397.1"/>
</dbReference>
<dbReference type="GO" id="GO:0004674">
    <property type="term" value="F:protein serine/threonine kinase activity"/>
    <property type="evidence" value="ECO:0007669"/>
    <property type="project" value="TreeGrafter"/>
</dbReference>